<dbReference type="CDD" id="cd04278">
    <property type="entry name" value="ZnMc_MMP"/>
    <property type="match status" value="1"/>
</dbReference>
<dbReference type="InterPro" id="IPR033739">
    <property type="entry name" value="M10A_MMP"/>
</dbReference>
<keyword evidence="9 23" id="KW-0479">Metal-binding</keyword>
<dbReference type="SMART" id="SM00235">
    <property type="entry name" value="ZnMc"/>
    <property type="match status" value="1"/>
</dbReference>
<dbReference type="InterPro" id="IPR001818">
    <property type="entry name" value="Pept_M10_metallopeptidase"/>
</dbReference>
<dbReference type="Pfam" id="PF00045">
    <property type="entry name" value="Hemopexin"/>
    <property type="match status" value="3"/>
</dbReference>
<evidence type="ECO:0000256" key="16">
    <source>
        <dbReference type="ARBA" id="ARBA00023105"/>
    </source>
</evidence>
<feature type="modified residue" description="Phosphotyrosine; by PKDCC" evidence="25">
    <location>
        <position position="554"/>
    </location>
</feature>
<feature type="binding site" evidence="23">
    <location>
        <position position="178"/>
    </location>
    <ligand>
        <name>Zn(2+)</name>
        <dbReference type="ChEBI" id="CHEBI:29105"/>
        <label>1</label>
    </ligand>
</feature>
<evidence type="ECO:0000256" key="24">
    <source>
        <dbReference type="PIRSR" id="PIRSR621190-3"/>
    </source>
</evidence>
<evidence type="ECO:0000313" key="30">
    <source>
        <dbReference type="EMBL" id="AEW46994.1"/>
    </source>
</evidence>
<dbReference type="FunFam" id="2.10.10.10:FF:000001">
    <property type="entry name" value="Fibronectin 1a isoform 1"/>
    <property type="match status" value="3"/>
</dbReference>
<dbReference type="PROSITE" id="PS51092">
    <property type="entry name" value="FN2_2"/>
    <property type="match status" value="3"/>
</dbReference>
<dbReference type="InterPro" id="IPR002477">
    <property type="entry name" value="Peptidoglycan-bd-like"/>
</dbReference>
<comment type="similarity">
    <text evidence="3">Belongs to the peptidase M10A family.</text>
</comment>
<dbReference type="Pfam" id="PF01471">
    <property type="entry name" value="PG_binding_1"/>
    <property type="match status" value="1"/>
</dbReference>
<dbReference type="SMART" id="SM00059">
    <property type="entry name" value="FN2"/>
    <property type="match status" value="3"/>
</dbReference>
<dbReference type="InterPro" id="IPR036943">
    <property type="entry name" value="FN_type2_sf"/>
</dbReference>
<feature type="repeat" description="Hemopexin" evidence="27">
    <location>
        <begin position="474"/>
        <end position="518"/>
    </location>
</feature>
<dbReference type="GO" id="GO:0048771">
    <property type="term" value="P:tissue remodeling"/>
    <property type="evidence" value="ECO:0007669"/>
    <property type="project" value="TreeGrafter"/>
</dbReference>
<feature type="repeat" description="Hemopexin" evidence="27">
    <location>
        <begin position="519"/>
        <end position="565"/>
    </location>
</feature>
<feature type="domain" description="Fibronectin type-II" evidence="29">
    <location>
        <begin position="228"/>
        <end position="276"/>
    </location>
</feature>
<feature type="disulfide bond" evidence="26">
    <location>
        <begin position="247"/>
        <end position="274"/>
    </location>
</feature>
<dbReference type="InterPro" id="IPR036375">
    <property type="entry name" value="Hemopexin-like_dom_sf"/>
</dbReference>
<feature type="binding site" evidence="23">
    <location>
        <position position="573"/>
    </location>
    <ligand>
        <name>Ca(2+)</name>
        <dbReference type="ChEBI" id="CHEBI:29108"/>
        <label>5</label>
    </ligand>
</feature>
<dbReference type="EC" id="3.4.24.24" evidence="4"/>
<dbReference type="GO" id="GO:0001666">
    <property type="term" value="P:response to hypoxia"/>
    <property type="evidence" value="ECO:0007669"/>
    <property type="project" value="TreeGrafter"/>
</dbReference>
<dbReference type="PANTHER" id="PTHR10201">
    <property type="entry name" value="MATRIX METALLOPROTEINASE"/>
    <property type="match status" value="1"/>
</dbReference>
<dbReference type="InterPro" id="IPR036365">
    <property type="entry name" value="PGBD-like_sf"/>
</dbReference>
<dbReference type="GO" id="GO:0005615">
    <property type="term" value="C:extracellular space"/>
    <property type="evidence" value="ECO:0007669"/>
    <property type="project" value="TreeGrafter"/>
</dbReference>
<evidence type="ECO:0000256" key="23">
    <source>
        <dbReference type="PIRSR" id="PIRSR621190-2"/>
    </source>
</evidence>
<evidence type="ECO:0000259" key="29">
    <source>
        <dbReference type="PROSITE" id="PS51092"/>
    </source>
</evidence>
<feature type="binding site" evidence="23">
    <location>
        <position position="180"/>
    </location>
    <ligand>
        <name>Zn(2+)</name>
        <dbReference type="ChEBI" id="CHEBI:29105"/>
        <label>1</label>
    </ligand>
</feature>
<feature type="binding site" evidence="23">
    <location>
        <position position="202"/>
    </location>
    <ligand>
        <name>Ca(2+)</name>
        <dbReference type="ChEBI" id="CHEBI:29108"/>
        <label>2</label>
    </ligand>
</feature>
<feature type="disulfide bond" evidence="24">
    <location>
        <begin position="471"/>
        <end position="662"/>
    </location>
</feature>
<evidence type="ECO:0000256" key="14">
    <source>
        <dbReference type="ARBA" id="ARBA00022837"/>
    </source>
</evidence>
<dbReference type="Pfam" id="PF00413">
    <property type="entry name" value="Peptidase_M10"/>
    <property type="match status" value="2"/>
</dbReference>
<keyword evidence="6" id="KW-0964">Secreted</keyword>
<feature type="domain" description="Fibronectin type-II" evidence="29">
    <location>
        <begin position="286"/>
        <end position="334"/>
    </location>
</feature>
<dbReference type="SUPFAM" id="SSF55486">
    <property type="entry name" value="Metalloproteases ('zincins'), catalytic domain"/>
    <property type="match status" value="1"/>
</dbReference>
<feature type="binding site" evidence="23">
    <location>
        <position position="525"/>
    </location>
    <ligand>
        <name>Ca(2+)</name>
        <dbReference type="ChEBI" id="CHEBI:29108"/>
        <label>5</label>
    </ligand>
</feature>
<keyword evidence="18 24" id="KW-1015">Disulfide bond</keyword>
<dbReference type="SMART" id="SM00120">
    <property type="entry name" value="HX"/>
    <property type="match status" value="4"/>
</dbReference>
<dbReference type="PROSITE" id="PS00546">
    <property type="entry name" value="CYSTEINE_SWITCH"/>
    <property type="match status" value="1"/>
</dbReference>
<feature type="disulfide bond" evidence="26">
    <location>
        <begin position="291"/>
        <end position="317"/>
    </location>
</feature>
<evidence type="ECO:0000256" key="6">
    <source>
        <dbReference type="ARBA" id="ARBA00022525"/>
    </source>
</evidence>
<feature type="active site" evidence="22">
    <location>
        <position position="231"/>
    </location>
</feature>
<dbReference type="PRINTS" id="PR00138">
    <property type="entry name" value="MATRIXIN"/>
</dbReference>
<evidence type="ECO:0000256" key="15">
    <source>
        <dbReference type="ARBA" id="ARBA00023049"/>
    </source>
</evidence>
<evidence type="ECO:0000256" key="5">
    <source>
        <dbReference type="ARBA" id="ARBA00021167"/>
    </source>
</evidence>
<feature type="binding site" evidence="23">
    <location>
        <position position="168"/>
    </location>
    <ligand>
        <name>Ca(2+)</name>
        <dbReference type="ChEBI" id="CHEBI:29108"/>
        <label>2</label>
    </ligand>
</feature>
<evidence type="ECO:0000256" key="19">
    <source>
        <dbReference type="ARBA" id="ARBA00029967"/>
    </source>
</evidence>
<dbReference type="InterPro" id="IPR000562">
    <property type="entry name" value="FN_type2_dom"/>
</dbReference>
<keyword evidence="10 28" id="KW-0732">Signal</keyword>
<feature type="binding site" evidence="23">
    <location>
        <position position="208"/>
    </location>
    <ligand>
        <name>Ca(2+)</name>
        <dbReference type="ChEBI" id="CHEBI:29108"/>
        <label>3</label>
    </ligand>
</feature>
<evidence type="ECO:0000256" key="22">
    <source>
        <dbReference type="PIRSR" id="PIRSR621190-1"/>
    </source>
</evidence>
<evidence type="ECO:0000256" key="4">
    <source>
        <dbReference type="ARBA" id="ARBA00012372"/>
    </source>
</evidence>
<keyword evidence="11" id="KW-0677">Repeat</keyword>
<evidence type="ECO:0000256" key="2">
    <source>
        <dbReference type="ARBA" id="ARBA00004498"/>
    </source>
</evidence>
<evidence type="ECO:0000256" key="18">
    <source>
        <dbReference type="ARBA" id="ARBA00023157"/>
    </source>
</evidence>
<dbReference type="GO" id="GO:0004222">
    <property type="term" value="F:metalloendopeptidase activity"/>
    <property type="evidence" value="ECO:0007669"/>
    <property type="project" value="UniProtKB-EC"/>
</dbReference>
<dbReference type="SUPFAM" id="SSF47090">
    <property type="entry name" value="PGBD-like"/>
    <property type="match status" value="1"/>
</dbReference>
<evidence type="ECO:0000256" key="10">
    <source>
        <dbReference type="ARBA" id="ARBA00022729"/>
    </source>
</evidence>
<dbReference type="GO" id="GO:0006508">
    <property type="term" value="P:proteolysis"/>
    <property type="evidence" value="ECO:0007669"/>
    <property type="project" value="UniProtKB-KW"/>
</dbReference>
<organism evidence="30">
    <name type="scientific">Callorhinchus milii</name>
    <name type="common">Ghost shark</name>
    <dbReference type="NCBI Taxonomy" id="7868"/>
    <lineage>
        <taxon>Eukaryota</taxon>
        <taxon>Metazoa</taxon>
        <taxon>Chordata</taxon>
        <taxon>Craniata</taxon>
        <taxon>Vertebrata</taxon>
        <taxon>Chondrichthyes</taxon>
        <taxon>Holocephali</taxon>
        <taxon>Chimaeriformes</taxon>
        <taxon>Callorhinchidae</taxon>
        <taxon>Callorhinchus</taxon>
    </lineage>
</organism>
<gene>
    <name evidence="30" type="primary">Mmp2</name>
</gene>
<dbReference type="CDD" id="cd00062">
    <property type="entry name" value="FN2"/>
    <property type="match status" value="3"/>
</dbReference>
<dbReference type="SUPFAM" id="SSF57440">
    <property type="entry name" value="Kringle-like"/>
    <property type="match status" value="3"/>
</dbReference>
<dbReference type="MEROPS" id="M10.003"/>
<feature type="chain" id="PRO_5003521772" description="72 kDa type IV collagenase" evidence="28">
    <location>
        <begin position="30"/>
        <end position="662"/>
    </location>
</feature>
<proteinExistence type="inferred from homology"/>
<feature type="binding site" evidence="23">
    <location>
        <position position="211"/>
    </location>
    <ligand>
        <name>Ca(2+)</name>
        <dbReference type="ChEBI" id="CHEBI:29108"/>
        <label>3</label>
    </ligand>
</feature>
<dbReference type="GO" id="GO:0030574">
    <property type="term" value="P:collagen catabolic process"/>
    <property type="evidence" value="ECO:0007669"/>
    <property type="project" value="UniProtKB-KW"/>
</dbReference>
<name>G9FZ64_CALMI</name>
<comment type="cofactor">
    <cofactor evidence="23">
        <name>Ca(2+)</name>
        <dbReference type="ChEBI" id="CHEBI:29108"/>
    </cofactor>
    <text evidence="23">Can bind about 5 Ca(2+) ions per subunit.</text>
</comment>
<accession>G9FZ64</accession>
<dbReference type="Gene3D" id="2.10.10.10">
    <property type="entry name" value="Fibronectin, type II, collagen-binding"/>
    <property type="match status" value="3"/>
</dbReference>
<comment type="cofactor">
    <cofactor evidence="23">
        <name>Zn(2+)</name>
        <dbReference type="ChEBI" id="CHEBI:29105"/>
    </cofactor>
    <text evidence="23">Binds 2 Zn(2+) ions per subunit.</text>
</comment>
<evidence type="ECO:0000256" key="28">
    <source>
        <dbReference type="SAM" id="SignalP"/>
    </source>
</evidence>
<keyword evidence="12" id="KW-0378">Hydrolase</keyword>
<evidence type="ECO:0000256" key="12">
    <source>
        <dbReference type="ARBA" id="ARBA00022801"/>
    </source>
</evidence>
<comment type="subcellular location">
    <subcellularLocation>
        <location evidence="2">Secreted</location>
        <location evidence="2">Extracellular space</location>
        <location evidence="2">Extracellular matrix</location>
    </subcellularLocation>
</comment>
<feature type="binding site" evidence="23">
    <location>
        <position position="204"/>
    </location>
    <ligand>
        <name>Ca(2+)</name>
        <dbReference type="ChEBI" id="CHEBI:29108"/>
        <label>2</label>
    </ligand>
</feature>
<dbReference type="PRINTS" id="PR00013">
    <property type="entry name" value="FNTYPEII"/>
</dbReference>
<dbReference type="Gene3D" id="3.40.390.10">
    <property type="entry name" value="Collagenase (Catalytic Domain)"/>
    <property type="match status" value="1"/>
</dbReference>
<dbReference type="Gene3D" id="2.110.10.10">
    <property type="entry name" value="Hemopexin-like domain"/>
    <property type="match status" value="1"/>
</dbReference>
<feature type="binding site" evidence="23">
    <location>
        <position position="185"/>
    </location>
    <ligand>
        <name>Ca(2+)</name>
        <dbReference type="ChEBI" id="CHEBI:29108"/>
        <label>3</label>
    </ligand>
</feature>
<dbReference type="InterPro" id="IPR000585">
    <property type="entry name" value="Hemopexin-like_dom"/>
</dbReference>
<feature type="binding site" evidence="23">
    <location>
        <position position="190"/>
    </location>
    <ligand>
        <name>Ca(2+)</name>
        <dbReference type="ChEBI" id="CHEBI:29108"/>
        <label>3</label>
    </ligand>
</feature>
<dbReference type="PANTHER" id="PTHR10201:SF29">
    <property type="entry name" value="72 KDA TYPE IV COLLAGENASE"/>
    <property type="match status" value="1"/>
</dbReference>
<feature type="repeat" description="Hemopexin" evidence="27">
    <location>
        <begin position="567"/>
        <end position="615"/>
    </location>
</feature>
<keyword evidence="16" id="KW-0177">Collagen degradation</keyword>
<dbReference type="PROSITE" id="PS51642">
    <property type="entry name" value="HEMOPEXIN_2"/>
    <property type="match status" value="4"/>
</dbReference>
<evidence type="ECO:0000256" key="25">
    <source>
        <dbReference type="PIRSR" id="PIRSR621190-4"/>
    </source>
</evidence>
<dbReference type="InterPro" id="IPR006026">
    <property type="entry name" value="Peptidase_Metallo"/>
</dbReference>
<dbReference type="FunFam" id="3.40.390.10:FF:000010">
    <property type="entry name" value="72 kDa type IV collagenase"/>
    <property type="match status" value="1"/>
</dbReference>
<dbReference type="EMBL" id="JN228895">
    <property type="protein sequence ID" value="AEW46994.1"/>
    <property type="molecule type" value="Genomic_DNA"/>
</dbReference>
<feature type="binding site" evidence="23">
    <location>
        <position position="478"/>
    </location>
    <ligand>
        <name>Ca(2+)</name>
        <dbReference type="ChEBI" id="CHEBI:29108"/>
        <label>4</label>
    </ligand>
</feature>
<dbReference type="InterPro" id="IPR021158">
    <property type="entry name" value="Pept_M10A_Zn_BS"/>
</dbReference>
<dbReference type="CDD" id="cd00094">
    <property type="entry name" value="HX"/>
    <property type="match status" value="1"/>
</dbReference>
<dbReference type="GO" id="GO:0030198">
    <property type="term" value="P:extracellular matrix organization"/>
    <property type="evidence" value="ECO:0007669"/>
    <property type="project" value="TreeGrafter"/>
</dbReference>
<feature type="binding site" evidence="23">
    <location>
        <position position="209"/>
    </location>
    <ligand>
        <name>Ca(2+)</name>
        <dbReference type="ChEBI" id="CHEBI:29108"/>
        <label>1</label>
    </ligand>
</feature>
<feature type="binding site" evidence="23">
    <location>
        <position position="206"/>
    </location>
    <ligand>
        <name>Zn(2+)</name>
        <dbReference type="ChEBI" id="CHEBI:29105"/>
        <label>1</label>
    </ligand>
</feature>
<feature type="active site" evidence="21">
    <location>
        <position position="404"/>
    </location>
</feature>
<keyword evidence="14 23" id="KW-0106">Calcium</keyword>
<keyword evidence="8" id="KW-0645">Protease</keyword>
<feature type="binding site" evidence="23">
    <location>
        <position position="134"/>
    </location>
    <ligand>
        <name>Ca(2+)</name>
        <dbReference type="ChEBI" id="CHEBI:29108"/>
        <label>1</label>
    </ligand>
</feature>
<feature type="signal peptide" evidence="28">
    <location>
        <begin position="1"/>
        <end position="29"/>
    </location>
</feature>
<dbReference type="InterPro" id="IPR021190">
    <property type="entry name" value="Pept_M10A"/>
</dbReference>
<evidence type="ECO:0000256" key="11">
    <source>
        <dbReference type="ARBA" id="ARBA00022737"/>
    </source>
</evidence>
<keyword evidence="17" id="KW-0865">Zymogen</keyword>
<feature type="binding site" evidence="23">
    <location>
        <position position="193"/>
    </location>
    <ligand>
        <name>Zn(2+)</name>
        <dbReference type="ChEBI" id="CHEBI:29105"/>
        <label>1</label>
    </ligand>
</feature>
<feature type="repeat" description="Hemopexin" evidence="27">
    <location>
        <begin position="616"/>
        <end position="662"/>
    </location>
</feature>
<feature type="domain" description="Fibronectin type-II" evidence="29">
    <location>
        <begin position="344"/>
        <end position="392"/>
    </location>
</feature>
<evidence type="ECO:0000256" key="27">
    <source>
        <dbReference type="PROSITE-ProRule" id="PRU01011"/>
    </source>
</evidence>
<feature type="binding site" evidence="23">
    <location>
        <position position="186"/>
    </location>
    <ligand>
        <name>Ca(2+)</name>
        <dbReference type="ChEBI" id="CHEBI:29108"/>
        <label>3</label>
    </ligand>
</feature>
<feature type="binding site" evidence="23">
    <location>
        <position position="523"/>
    </location>
    <ligand>
        <name>Ca(2+)</name>
        <dbReference type="ChEBI" id="CHEBI:29108"/>
        <label>4</label>
    </ligand>
</feature>
<feature type="binding site" evidence="23">
    <location>
        <position position="211"/>
    </location>
    <ligand>
        <name>Ca(2+)</name>
        <dbReference type="ChEBI" id="CHEBI:29108"/>
        <label>1</label>
    </ligand>
</feature>
<dbReference type="InterPro" id="IPR024079">
    <property type="entry name" value="MetalloPept_cat_dom_sf"/>
</dbReference>
<evidence type="ECO:0000256" key="26">
    <source>
        <dbReference type="PROSITE-ProRule" id="PRU00479"/>
    </source>
</evidence>
<evidence type="ECO:0000256" key="1">
    <source>
        <dbReference type="ARBA" id="ARBA00000178"/>
    </source>
</evidence>
<evidence type="ECO:0000256" key="9">
    <source>
        <dbReference type="ARBA" id="ARBA00022723"/>
    </source>
</evidence>
<feature type="disulfide bond" evidence="26">
    <location>
        <begin position="363"/>
        <end position="390"/>
    </location>
</feature>
<evidence type="ECO:0000256" key="17">
    <source>
        <dbReference type="ARBA" id="ARBA00023145"/>
    </source>
</evidence>
<dbReference type="InterPro" id="IPR018487">
    <property type="entry name" value="Hemopexin-like_repeat"/>
</dbReference>
<feature type="disulfide bond" evidence="26">
    <location>
        <begin position="349"/>
        <end position="375"/>
    </location>
</feature>
<dbReference type="FunFam" id="2.110.10.10:FF:000002">
    <property type="entry name" value="Matrix metallopeptidase 3"/>
    <property type="match status" value="1"/>
</dbReference>
<evidence type="ECO:0000256" key="20">
    <source>
        <dbReference type="ARBA" id="ARBA00030021"/>
    </source>
</evidence>
<reference evidence="30" key="1">
    <citation type="journal article" date="2012" name="Genome Res.">
        <title>An ancient genomic regulatory block conserved across bilaterians and its dismantling in tetrapods by retrogene replacement.</title>
        <authorList>
            <person name="Maeso I."/>
            <person name="Irimia M."/>
            <person name="Tena J.J."/>
            <person name="Gonzalez-Perez E."/>
            <person name="Tran D."/>
            <person name="Ravi V."/>
            <person name="Venkatesh B."/>
            <person name="Campuzano S."/>
            <person name="Gomez-Skarmeta J.L."/>
            <person name="Garcia-Fernandez J."/>
        </authorList>
    </citation>
    <scope>NUCLEOTIDE SEQUENCE</scope>
</reference>
<dbReference type="GO" id="GO:0008270">
    <property type="term" value="F:zinc ion binding"/>
    <property type="evidence" value="ECO:0007669"/>
    <property type="project" value="InterPro"/>
</dbReference>
<sequence>MTSKTVDCFYHLVLKVALVQILTVQQTSAAPTRIVAFPGDSTPRSEEELAAIYLNKYYGCPETQCDLATLSATLKKMQKFFGIPQTGKLDSETVDLMKQPRCGVPDLANYNFFPRKPKWENNAVTYRILGYTHDLDSETVDDAFARAFGVWSSVTPLKFTRLFDGEADIMINFGRLEHGDGYPFDGKDGLLAHAFAPGKGIGGDSHFDDDEFWTLGEGQVIKARFGNADGEFCKFPFFFNGKEFTTCTTEGRDDGFFWCSTTYNFDVDSKYGFCPHESLFTMGGNADGAPCKFPFTFESNQYESCTTDGRSDGYRWCGTTSNYDADTKYGFCPEQAMSTIGGNSNGLPCFFPFTFLGDPYQSCTTSGRNDGRLWCSTTGNYDEDSKWGFCPDQGYSLFLVAAHEFGHALGLEHSQDPGALMAPIYTYSKHFRLPQDDILGIQELYGTVNQIGLLTLPLPPTQGPVTPTDICKEDIVFDSVAQIRGEIFFFKNRFLWRTTATYTQPTGPMLVAVYWSDLPETFDAAYQEPVDEKAVFFAGDQYWVYRAVDLESGYPKKLSALGLPADLPRVDAAFNWKKNKKTYIFAGDKFWRYNEIKKKMDPGFPKLIADSWNGIPDNLNATLESFGDGHSYFFKDWYYLKMEDESLKIVKVGSVKTDWLGC</sequence>
<dbReference type="AlphaFoldDB" id="G9FZ64"/>
<evidence type="ECO:0000256" key="7">
    <source>
        <dbReference type="ARBA" id="ARBA00022530"/>
    </source>
</evidence>
<keyword evidence="13 23" id="KW-0862">Zinc</keyword>
<dbReference type="GO" id="GO:0031012">
    <property type="term" value="C:extracellular matrix"/>
    <property type="evidence" value="ECO:0007669"/>
    <property type="project" value="InterPro"/>
</dbReference>
<dbReference type="InterPro" id="IPR013806">
    <property type="entry name" value="Kringle-like"/>
</dbReference>
<keyword evidence="15" id="KW-0482">Metalloprotease</keyword>
<keyword evidence="7" id="KW-0272">Extracellular matrix</keyword>
<feature type="disulfide bond" evidence="26">
    <location>
        <begin position="233"/>
        <end position="259"/>
    </location>
</feature>
<evidence type="ECO:0000256" key="21">
    <source>
        <dbReference type="PIRSR" id="PIRSR001191-1"/>
    </source>
</evidence>
<evidence type="ECO:0000256" key="3">
    <source>
        <dbReference type="ARBA" id="ARBA00010370"/>
    </source>
</evidence>
<dbReference type="PIRSF" id="PIRSF001191">
    <property type="entry name" value="Peptidase_M10A_matrix"/>
    <property type="match status" value="1"/>
</dbReference>
<feature type="binding site" description="in inhibited form" evidence="23">
    <location>
        <position position="102"/>
    </location>
    <ligand>
        <name>Zn(2+)</name>
        <dbReference type="ChEBI" id="CHEBI:29105"/>
        <label>2</label>
        <note>catalytic</note>
    </ligand>
</feature>
<evidence type="ECO:0000256" key="13">
    <source>
        <dbReference type="ARBA" id="ARBA00022833"/>
    </source>
</evidence>
<evidence type="ECO:0000256" key="8">
    <source>
        <dbReference type="ARBA" id="ARBA00022670"/>
    </source>
</evidence>
<comment type="catalytic activity">
    <reaction evidence="1">
        <text>Cleavage of gelatin type I and collagen types IV, V, VII, X. Cleaves the collagen-like sequence Pro-Gln-Gly-|-Ile-Ala-Gly-Gln.</text>
        <dbReference type="EC" id="3.4.24.24"/>
    </reaction>
</comment>
<protein>
    <recommendedName>
        <fullName evidence="5">72 kDa type IV collagenase</fullName>
        <ecNumber evidence="4">3.4.24.24</ecNumber>
    </recommendedName>
    <alternativeName>
        <fullName evidence="19">72 kDa gelatinase</fullName>
    </alternativeName>
    <alternativeName>
        <fullName evidence="20">Matrix metalloproteinase-2</fullName>
    </alternativeName>
</protein>
<dbReference type="SUPFAM" id="SSF50923">
    <property type="entry name" value="Hemopexin-like domain"/>
    <property type="match status" value="1"/>
</dbReference>
<dbReference type="PROSITE" id="PS00023">
    <property type="entry name" value="FN2_1"/>
    <property type="match status" value="1"/>
</dbReference>
<dbReference type="Pfam" id="PF00040">
    <property type="entry name" value="fn2"/>
    <property type="match status" value="2"/>
</dbReference>
<feature type="disulfide bond" evidence="26">
    <location>
        <begin position="305"/>
        <end position="332"/>
    </location>
</feature>